<dbReference type="Proteomes" id="UP000299211">
    <property type="component" value="Unassembled WGS sequence"/>
</dbReference>
<evidence type="ECO:0000313" key="4">
    <source>
        <dbReference type="Proteomes" id="UP000302139"/>
    </source>
</evidence>
<reference evidence="1 4" key="2">
    <citation type="submission" date="2019-04" db="EMBL/GenBank/DDBJ databases">
        <title>Draft genome sequences of Streptomyces avermitilis NBRC 14893.</title>
        <authorList>
            <person name="Komaki H."/>
            <person name="Tamura T."/>
            <person name="Hosoyama A."/>
        </authorList>
    </citation>
    <scope>NUCLEOTIDE SEQUENCE [LARGE SCALE GENOMIC DNA]</scope>
    <source>
        <strain evidence="1 4">NBRC 14893</strain>
    </source>
</reference>
<dbReference type="AlphaFoldDB" id="A0A4D4M4W5"/>
<sequence length="53" mass="5356">MEGYRGWTFEGGGASVATESPRVADAVTTVDGGEWGFADGDGLGTDMAALTSQ</sequence>
<accession>A0A4D4M4W5</accession>
<gene>
    <name evidence="1" type="ORF">SAV14893_060920</name>
    <name evidence="2" type="ORF">SAV31267_025430</name>
</gene>
<dbReference type="EMBL" id="BJHY01000001">
    <property type="protein sequence ID" value="GDY73058.1"/>
    <property type="molecule type" value="Genomic_DNA"/>
</dbReference>
<organism evidence="1 4">
    <name type="scientific">Streptomyces avermitilis</name>
    <dbReference type="NCBI Taxonomy" id="33903"/>
    <lineage>
        <taxon>Bacteria</taxon>
        <taxon>Bacillati</taxon>
        <taxon>Actinomycetota</taxon>
        <taxon>Actinomycetes</taxon>
        <taxon>Kitasatosporales</taxon>
        <taxon>Streptomycetaceae</taxon>
        <taxon>Streptomyces</taxon>
    </lineage>
</organism>
<comment type="caution">
    <text evidence="1">The sequence shown here is derived from an EMBL/GenBank/DDBJ whole genome shotgun (WGS) entry which is preliminary data.</text>
</comment>
<evidence type="ECO:0000313" key="2">
    <source>
        <dbReference type="EMBL" id="GDY73058.1"/>
    </source>
</evidence>
<evidence type="ECO:0000313" key="1">
    <source>
        <dbReference type="EMBL" id="GDY66699.1"/>
    </source>
</evidence>
<proteinExistence type="predicted"/>
<reference evidence="2 3" key="1">
    <citation type="submission" date="2019-04" db="EMBL/GenBank/DDBJ databases">
        <title>Draft genome sequences of Streptomyces avermitilis ATCC 31267.</title>
        <authorList>
            <person name="Komaki H."/>
            <person name="Tamura T."/>
            <person name="Hosoyama A."/>
        </authorList>
    </citation>
    <scope>NUCLEOTIDE SEQUENCE [LARGE SCALE GENOMIC DNA]</scope>
    <source>
        <strain evidence="2 3">ATCC 31267</strain>
    </source>
</reference>
<name>A0A4D4M4W5_STRAX</name>
<protein>
    <submittedName>
        <fullName evidence="1">Uncharacterized protein</fullName>
    </submittedName>
</protein>
<dbReference type="Proteomes" id="UP000302139">
    <property type="component" value="Unassembled WGS sequence"/>
</dbReference>
<dbReference type="EMBL" id="BJHX01000001">
    <property type="protein sequence ID" value="GDY66699.1"/>
    <property type="molecule type" value="Genomic_DNA"/>
</dbReference>
<evidence type="ECO:0000313" key="3">
    <source>
        <dbReference type="Proteomes" id="UP000299211"/>
    </source>
</evidence>